<dbReference type="EMBL" id="VDBS01000048">
    <property type="protein sequence ID" value="TNB56895.1"/>
    <property type="molecule type" value="Genomic_DNA"/>
</dbReference>
<dbReference type="RefSeq" id="WP_131935989.1">
    <property type="nucleotide sequence ID" value="NZ_CAUWMG010000098.1"/>
</dbReference>
<name>A0AAX2UHU7_9BACT</name>
<dbReference type="Proteomes" id="UP000306813">
    <property type="component" value="Unassembled WGS sequence"/>
</dbReference>
<proteinExistence type="predicted"/>
<accession>A0AAX2UHU7</accession>
<protein>
    <recommendedName>
        <fullName evidence="3">Acetyltransferase</fullName>
    </recommendedName>
</protein>
<organism evidence="1 2">
    <name type="scientific">Campylobacter helveticus</name>
    <dbReference type="NCBI Taxonomy" id="28898"/>
    <lineage>
        <taxon>Bacteria</taxon>
        <taxon>Pseudomonadati</taxon>
        <taxon>Campylobacterota</taxon>
        <taxon>Epsilonproteobacteria</taxon>
        <taxon>Campylobacterales</taxon>
        <taxon>Campylobacteraceae</taxon>
        <taxon>Campylobacter</taxon>
    </lineage>
</organism>
<sequence>MAYQLKYKITNLNNNLSKIIEAELFSISDLCAVISFYKSIGFKVELITCKNNVEKKELI</sequence>
<evidence type="ECO:0000313" key="1">
    <source>
        <dbReference type="EMBL" id="TNB56895.1"/>
    </source>
</evidence>
<evidence type="ECO:0000313" key="2">
    <source>
        <dbReference type="Proteomes" id="UP000306813"/>
    </source>
</evidence>
<gene>
    <name evidence="1" type="ORF">FDW42_06385</name>
</gene>
<comment type="caution">
    <text evidence="1">The sequence shown here is derived from an EMBL/GenBank/DDBJ whole genome shotgun (WGS) entry which is preliminary data.</text>
</comment>
<dbReference type="AlphaFoldDB" id="A0AAX2UHU7"/>
<reference evidence="1 2" key="1">
    <citation type="submission" date="2019-05" db="EMBL/GenBank/DDBJ databases">
        <title>Draft genomes of eight strains of Campylobacter helveticus isolated from cats and a dog in New Zealand.</title>
        <authorList>
            <person name="Bojanic K."/>
            <person name="Midwinter A.C."/>
            <person name="Biggs P.J."/>
            <person name="Acke E."/>
            <person name="Cornelius A.J."/>
            <person name="Marshall J.C."/>
        </authorList>
    </citation>
    <scope>NUCLEOTIDE SEQUENCE [LARGE SCALE GENOMIC DNA]</scope>
    <source>
        <strain evidence="1 2">ACP123b</strain>
    </source>
</reference>
<evidence type="ECO:0008006" key="3">
    <source>
        <dbReference type="Google" id="ProtNLM"/>
    </source>
</evidence>